<proteinExistence type="inferred from homology"/>
<gene>
    <name evidence="5" type="ORF">BC349_11450</name>
</gene>
<dbReference type="Pfam" id="PF25967">
    <property type="entry name" value="RND-MFP_C"/>
    <property type="match status" value="1"/>
</dbReference>
<organism evidence="5 6">
    <name type="scientific">Flavihumibacter stibioxidans</name>
    <dbReference type="NCBI Taxonomy" id="1834163"/>
    <lineage>
        <taxon>Bacteria</taxon>
        <taxon>Pseudomonadati</taxon>
        <taxon>Bacteroidota</taxon>
        <taxon>Chitinophagia</taxon>
        <taxon>Chitinophagales</taxon>
        <taxon>Chitinophagaceae</taxon>
        <taxon>Flavihumibacter</taxon>
    </lineage>
</organism>
<feature type="coiled-coil region" evidence="2">
    <location>
        <begin position="24"/>
        <end position="54"/>
    </location>
</feature>
<evidence type="ECO:0000259" key="4">
    <source>
        <dbReference type="Pfam" id="PF25967"/>
    </source>
</evidence>
<comment type="caution">
    <text evidence="5">The sequence shown here is derived from an EMBL/GenBank/DDBJ whole genome shotgun (WGS) entry which is preliminary data.</text>
</comment>
<dbReference type="PANTHER" id="PTHR30469:SF15">
    <property type="entry name" value="HLYD FAMILY OF SECRETION PROTEINS"/>
    <property type="match status" value="1"/>
</dbReference>
<evidence type="ECO:0000259" key="3">
    <source>
        <dbReference type="Pfam" id="PF25893"/>
    </source>
</evidence>
<dbReference type="Gene3D" id="2.40.30.170">
    <property type="match status" value="1"/>
</dbReference>
<dbReference type="EMBL" id="MBUA01000023">
    <property type="protein sequence ID" value="MBC6491667.1"/>
    <property type="molecule type" value="Genomic_DNA"/>
</dbReference>
<dbReference type="NCBIfam" id="TIGR01730">
    <property type="entry name" value="RND_mfp"/>
    <property type="match status" value="1"/>
</dbReference>
<dbReference type="InterPro" id="IPR006143">
    <property type="entry name" value="RND_pump_MFP"/>
</dbReference>
<dbReference type="Proteomes" id="UP000765802">
    <property type="component" value="Unassembled WGS sequence"/>
</dbReference>
<dbReference type="Gene3D" id="1.10.287.470">
    <property type="entry name" value="Helix hairpin bin"/>
    <property type="match status" value="1"/>
</dbReference>
<accession>A0ABR7M9F8</accession>
<dbReference type="RefSeq" id="WP_187256990.1">
    <property type="nucleotide sequence ID" value="NZ_JBHULF010000007.1"/>
</dbReference>
<evidence type="ECO:0000256" key="2">
    <source>
        <dbReference type="SAM" id="Coils"/>
    </source>
</evidence>
<dbReference type="PROSITE" id="PS51257">
    <property type="entry name" value="PROKAR_LIPOPROTEIN"/>
    <property type="match status" value="1"/>
</dbReference>
<evidence type="ECO:0000313" key="6">
    <source>
        <dbReference type="Proteomes" id="UP000765802"/>
    </source>
</evidence>
<name>A0ABR7M9F8_9BACT</name>
<keyword evidence="6" id="KW-1185">Reference proteome</keyword>
<dbReference type="Pfam" id="PF25893">
    <property type="entry name" value="HH_CzcB"/>
    <property type="match status" value="1"/>
</dbReference>
<dbReference type="InterPro" id="IPR058627">
    <property type="entry name" value="MdtA-like_C"/>
</dbReference>
<dbReference type="SUPFAM" id="SSF111369">
    <property type="entry name" value="HlyD-like secretion proteins"/>
    <property type="match status" value="1"/>
</dbReference>
<feature type="domain" description="Multidrug resistance protein MdtA-like C-terminal permuted SH3" evidence="4">
    <location>
        <begin position="307"/>
        <end position="370"/>
    </location>
</feature>
<dbReference type="InterPro" id="IPR058648">
    <property type="entry name" value="HH_CzcB-like"/>
</dbReference>
<feature type="domain" description="CzcB-like alpha-helical hairpin" evidence="3">
    <location>
        <begin position="134"/>
        <end position="189"/>
    </location>
</feature>
<evidence type="ECO:0000313" key="5">
    <source>
        <dbReference type="EMBL" id="MBC6491667.1"/>
    </source>
</evidence>
<dbReference type="PANTHER" id="PTHR30469">
    <property type="entry name" value="MULTIDRUG RESISTANCE PROTEIN MDTA"/>
    <property type="match status" value="1"/>
</dbReference>
<keyword evidence="2" id="KW-0175">Coiled coil</keyword>
<reference evidence="5 6" key="1">
    <citation type="submission" date="2016-07" db="EMBL/GenBank/DDBJ databases">
        <title>Genome analysis of Flavihumibacter stibioxidans YS-17.</title>
        <authorList>
            <person name="Shi K."/>
            <person name="Han Y."/>
            <person name="Wang G."/>
        </authorList>
    </citation>
    <scope>NUCLEOTIDE SEQUENCE [LARGE SCALE GENOMIC DNA]</scope>
    <source>
        <strain evidence="5 6">YS-17</strain>
    </source>
</reference>
<evidence type="ECO:0000256" key="1">
    <source>
        <dbReference type="ARBA" id="ARBA00009477"/>
    </source>
</evidence>
<sequence>MQTITKQLLTASTLLMAIACGTGNNNLDKKKAELKQLKETHAKTAEDISKLEKEIMRLDPNAVPVEKPKLVVLTTLATAPFTHYIDLQGKIDAENISYVTPRGMGGQVKAIFVKQGDPVGKGKLLLKLDDAVIRQQIETAKTQLAYAKNLYQRQQNLWDQNIGTEVQLITAKNNVDQAERQVSILNEQLTMTNVYAEVSGIADEVNIKVGETFTGSPLNGIRIVNTSTLKTVAQVPENYLDRVKVGNLMQVTLPDIGKTYNTKVSVSGKLIDPNSRSFYVEGKMPSDKNISPNQIAKVRIEDYTVPDAITIPVNTLQNDEKGKFVLVAVNENGKMRARKRTVTTGELYGEMLEIHNGLKGGDVLITEGYQSLYDGQLITVSATGQ</sequence>
<protein>
    <submittedName>
        <fullName evidence="5">Efflux transporter periplasmic adaptor subunit</fullName>
    </submittedName>
</protein>
<dbReference type="Gene3D" id="2.40.50.100">
    <property type="match status" value="1"/>
</dbReference>
<dbReference type="Gene3D" id="2.40.420.20">
    <property type="match status" value="1"/>
</dbReference>
<comment type="similarity">
    <text evidence="1">Belongs to the membrane fusion protein (MFP) (TC 8.A.1) family.</text>
</comment>